<dbReference type="EMBL" id="CAJFDI010000003">
    <property type="protein sequence ID" value="CAD5222403.1"/>
    <property type="molecule type" value="Genomic_DNA"/>
</dbReference>
<name>A0A811L2R7_BURXY</name>
<dbReference type="EMBL" id="CAJFCV020000003">
    <property type="protein sequence ID" value="CAG9110123.1"/>
    <property type="molecule type" value="Genomic_DNA"/>
</dbReference>
<dbReference type="Proteomes" id="UP000582659">
    <property type="component" value="Unassembled WGS sequence"/>
</dbReference>
<protein>
    <submittedName>
        <fullName evidence="2">(pine wood nematode) hypothetical protein</fullName>
    </submittedName>
</protein>
<proteinExistence type="predicted"/>
<accession>A0A811L2R7</accession>
<reference evidence="2" key="1">
    <citation type="submission" date="2020-09" db="EMBL/GenBank/DDBJ databases">
        <authorList>
            <person name="Kikuchi T."/>
        </authorList>
    </citation>
    <scope>NUCLEOTIDE SEQUENCE</scope>
    <source>
        <strain evidence="2">Ka4C1</strain>
    </source>
</reference>
<evidence type="ECO:0000256" key="1">
    <source>
        <dbReference type="SAM" id="MobiDB-lite"/>
    </source>
</evidence>
<organism evidence="2 3">
    <name type="scientific">Bursaphelenchus xylophilus</name>
    <name type="common">Pinewood nematode worm</name>
    <name type="synonym">Aphelenchoides xylophilus</name>
    <dbReference type="NCBI Taxonomy" id="6326"/>
    <lineage>
        <taxon>Eukaryota</taxon>
        <taxon>Metazoa</taxon>
        <taxon>Ecdysozoa</taxon>
        <taxon>Nematoda</taxon>
        <taxon>Chromadorea</taxon>
        <taxon>Rhabditida</taxon>
        <taxon>Tylenchina</taxon>
        <taxon>Tylenchomorpha</taxon>
        <taxon>Aphelenchoidea</taxon>
        <taxon>Aphelenchoididae</taxon>
        <taxon>Bursaphelenchus</taxon>
    </lineage>
</organism>
<keyword evidence="3" id="KW-1185">Reference proteome</keyword>
<evidence type="ECO:0000313" key="3">
    <source>
        <dbReference type="Proteomes" id="UP000659654"/>
    </source>
</evidence>
<evidence type="ECO:0000313" key="2">
    <source>
        <dbReference type="EMBL" id="CAD5222403.1"/>
    </source>
</evidence>
<feature type="compositionally biased region" description="Basic residues" evidence="1">
    <location>
        <begin position="133"/>
        <end position="163"/>
    </location>
</feature>
<dbReference type="Proteomes" id="UP000659654">
    <property type="component" value="Unassembled WGS sequence"/>
</dbReference>
<dbReference type="AlphaFoldDB" id="A0A811L2R7"/>
<sequence length="208" mass="23048">MVATSKNKRAEGTSGGPRFRRSNWAVPFRGAALPSACFTCLLHFLPPISRPSGGFFVITSRKEWQVRSRPSRNVRSIPQFVNANTPPTPLPIYGTVSSVGRGARIAWRNGADNSSVRVGLNLSGRGEALRWGRPARLKKVGSGAKKPKTRRESARHRARPRSLKRGERDSEDAGGSGRRRRTSPEGPAGRPRSWEDEAKRRRREVVAF</sequence>
<gene>
    <name evidence="2" type="ORF">BXYJ_LOCUS7371</name>
</gene>
<feature type="region of interest" description="Disordered" evidence="1">
    <location>
        <begin position="133"/>
        <end position="208"/>
    </location>
</feature>
<comment type="caution">
    <text evidence="2">The sequence shown here is derived from an EMBL/GenBank/DDBJ whole genome shotgun (WGS) entry which is preliminary data.</text>
</comment>